<organism evidence="1 2">
    <name type="scientific">Paramecium bursaria Chlorella virus MT325</name>
    <name type="common">PBCV-MT325</name>
    <dbReference type="NCBI Taxonomy" id="346932"/>
    <lineage>
        <taxon>Viruses</taxon>
        <taxon>Varidnaviria</taxon>
        <taxon>Bamfordvirae</taxon>
        <taxon>Nucleocytoviricota</taxon>
        <taxon>Megaviricetes</taxon>
        <taxon>Algavirales</taxon>
        <taxon>Phycodnaviridae</taxon>
        <taxon>Chlorovirus</taxon>
        <taxon>Chlorovirus conductrix</taxon>
        <taxon>Paramecium bursaria Chlorella virus A1</taxon>
    </lineage>
</organism>
<accession>A7IU11</accession>
<gene>
    <name evidence="1" type="primary">m281L</name>
    <name evidence="1" type="ORF">MT325_m281L</name>
</gene>
<reference evidence="1 2" key="1">
    <citation type="journal article" date="2007" name="Virology">
        <title>Sequence and annotation of the 314-kb MT325 and the 321-kb FR483 viruses that infect Chlorella Pbi.</title>
        <authorList>
            <person name="Fitzgerald L.A."/>
            <person name="Graves M.V."/>
            <person name="Li X."/>
            <person name="Feldblyum T."/>
            <person name="Hartigan J."/>
            <person name="Van Etten J.L."/>
        </authorList>
    </citation>
    <scope>NUCLEOTIDE SEQUENCE [LARGE SCALE GENOMIC DNA]</scope>
    <source>
        <strain evidence="1 2">MT325</strain>
    </source>
</reference>
<evidence type="ECO:0000313" key="1">
    <source>
        <dbReference type="EMBL" id="ABT13835.1"/>
    </source>
</evidence>
<name>A7IU11_PBCVM</name>
<dbReference type="EMBL" id="DQ491001">
    <property type="protein sequence ID" value="ABT13835.1"/>
    <property type="molecule type" value="Genomic_DNA"/>
</dbReference>
<dbReference type="Proteomes" id="UP000246715">
    <property type="component" value="Segment"/>
</dbReference>
<proteinExistence type="predicted"/>
<organismHost>
    <name type="scientific">Paramecium bursaria</name>
    <dbReference type="NCBI Taxonomy" id="74790"/>
</organismHost>
<sequence>MLLVSMLAGRGASATRRLGPFGALGPLGRFCPFWALGTFWGAGTTSRGHLLLYSLNIFLKLLRDI</sequence>
<protein>
    <submittedName>
        <fullName evidence="1">Uncharacterized protein m281L</fullName>
    </submittedName>
</protein>
<evidence type="ECO:0000313" key="2">
    <source>
        <dbReference type="Proteomes" id="UP000246715"/>
    </source>
</evidence>